<organism evidence="2 3">
    <name type="scientific">Trametes coccinea (strain BRFM310)</name>
    <name type="common">Pycnoporus coccineus</name>
    <dbReference type="NCBI Taxonomy" id="1353009"/>
    <lineage>
        <taxon>Eukaryota</taxon>
        <taxon>Fungi</taxon>
        <taxon>Dikarya</taxon>
        <taxon>Basidiomycota</taxon>
        <taxon>Agaricomycotina</taxon>
        <taxon>Agaricomycetes</taxon>
        <taxon>Polyporales</taxon>
        <taxon>Polyporaceae</taxon>
        <taxon>Trametes</taxon>
    </lineage>
</organism>
<proteinExistence type="predicted"/>
<dbReference type="Proteomes" id="UP000193067">
    <property type="component" value="Unassembled WGS sequence"/>
</dbReference>
<name>A0A1Y2IQH8_TRAC3</name>
<feature type="region of interest" description="Disordered" evidence="1">
    <location>
        <begin position="99"/>
        <end position="129"/>
    </location>
</feature>
<dbReference type="AlphaFoldDB" id="A0A1Y2IQH8"/>
<feature type="region of interest" description="Disordered" evidence="1">
    <location>
        <begin position="1"/>
        <end position="33"/>
    </location>
</feature>
<evidence type="ECO:0000313" key="2">
    <source>
        <dbReference type="EMBL" id="OSD02953.1"/>
    </source>
</evidence>
<gene>
    <name evidence="2" type="ORF">PYCCODRAFT_1434837</name>
</gene>
<evidence type="ECO:0000256" key="1">
    <source>
        <dbReference type="SAM" id="MobiDB-lite"/>
    </source>
</evidence>
<reference evidence="2 3" key="1">
    <citation type="journal article" date="2015" name="Biotechnol. Biofuels">
        <title>Enhanced degradation of softwood versus hardwood by the white-rot fungus Pycnoporus coccineus.</title>
        <authorList>
            <person name="Couturier M."/>
            <person name="Navarro D."/>
            <person name="Chevret D."/>
            <person name="Henrissat B."/>
            <person name="Piumi F."/>
            <person name="Ruiz-Duenas F.J."/>
            <person name="Martinez A.T."/>
            <person name="Grigoriev I.V."/>
            <person name="Riley R."/>
            <person name="Lipzen A."/>
            <person name="Berrin J.G."/>
            <person name="Master E.R."/>
            <person name="Rosso M.N."/>
        </authorList>
    </citation>
    <scope>NUCLEOTIDE SEQUENCE [LARGE SCALE GENOMIC DNA]</scope>
    <source>
        <strain evidence="2 3">BRFM310</strain>
    </source>
</reference>
<accession>A0A1Y2IQH8</accession>
<protein>
    <submittedName>
        <fullName evidence="2">Uncharacterized protein</fullName>
    </submittedName>
</protein>
<keyword evidence="3" id="KW-1185">Reference proteome</keyword>
<feature type="compositionally biased region" description="Basic and acidic residues" evidence="1">
    <location>
        <begin position="100"/>
        <end position="123"/>
    </location>
</feature>
<dbReference type="EMBL" id="KZ084102">
    <property type="protein sequence ID" value="OSD02953.1"/>
    <property type="molecule type" value="Genomic_DNA"/>
</dbReference>
<sequence length="170" mass="19239">MLPPPSSTSFVEQDRASQGWPHRCCPDDAPDRGLIQPTIIMNRPPDSRRSSLSAPALFRLFSRTLHLLRTEPLRATRLVRGWMHTFRFRVAWLEEPAAQRSERPASRCERRSHSTAAHERPPSDAKNSIVHPSRRSLAMIHVGPDQCACARPPTQTHTALLTCGCRISHR</sequence>
<evidence type="ECO:0000313" key="3">
    <source>
        <dbReference type="Proteomes" id="UP000193067"/>
    </source>
</evidence>